<dbReference type="InterPro" id="IPR007136">
    <property type="entry name" value="DUF347"/>
</dbReference>
<organism evidence="2 3">
    <name type="scientific">Pseudomonas guineae</name>
    <dbReference type="NCBI Taxonomy" id="425504"/>
    <lineage>
        <taxon>Bacteria</taxon>
        <taxon>Pseudomonadati</taxon>
        <taxon>Pseudomonadota</taxon>
        <taxon>Gammaproteobacteria</taxon>
        <taxon>Pseudomonadales</taxon>
        <taxon>Pseudomonadaceae</taxon>
        <taxon>Pseudomonas</taxon>
    </lineage>
</organism>
<dbReference type="Proteomes" id="UP000243606">
    <property type="component" value="Unassembled WGS sequence"/>
</dbReference>
<proteinExistence type="predicted"/>
<feature type="transmembrane region" description="Helical" evidence="1">
    <location>
        <begin position="165"/>
        <end position="188"/>
    </location>
</feature>
<accession>A0A1I3LJ80</accession>
<feature type="transmembrane region" description="Helical" evidence="1">
    <location>
        <begin position="39"/>
        <end position="62"/>
    </location>
</feature>
<dbReference type="AlphaFoldDB" id="A0A1I3LJ80"/>
<keyword evidence="1" id="KW-1133">Transmembrane helix</keyword>
<keyword evidence="1" id="KW-0472">Membrane</keyword>
<name>A0A1I3LJ80_9PSED</name>
<dbReference type="STRING" id="425504.SAMN05216206_2976"/>
<protein>
    <submittedName>
        <fullName evidence="2">Uncharacterized membrane-anchored protein</fullName>
    </submittedName>
</protein>
<dbReference type="EMBL" id="FOQL01000004">
    <property type="protein sequence ID" value="SFI84792.1"/>
    <property type="molecule type" value="Genomic_DNA"/>
</dbReference>
<reference evidence="3" key="1">
    <citation type="submission" date="2016-10" db="EMBL/GenBank/DDBJ databases">
        <authorList>
            <person name="Varghese N."/>
            <person name="Submissions S."/>
        </authorList>
    </citation>
    <scope>NUCLEOTIDE SEQUENCE [LARGE SCALE GENOMIC DNA]</scope>
    <source>
        <strain evidence="3">LMG 24016</strain>
    </source>
</reference>
<feature type="transmembrane region" description="Helical" evidence="1">
    <location>
        <begin position="223"/>
        <end position="247"/>
    </location>
</feature>
<keyword evidence="1" id="KW-0812">Transmembrane</keyword>
<keyword evidence="3" id="KW-1185">Reference proteome</keyword>
<sequence>MHAAQAEEIALNKVPAVTLVFWLIKILSTTVGETGADFLIFKLHVGLPVTTLIMGALLLLVMALQLRRARYEPWAYWLCVVQVSIFGTLLTDSLVDTYGVALTTTTAFFSVALALTFWLWYACERSLSIRTIYRGRREYFYWLAILMTFALGTAAGDWVAEEMRLGYAVSALLFLAAIGLVGVAHYLFKLASVPSFWMAYILTRPFGASCGDWLSHSVAKGGLGLGVVGTSDVFTVIIVGLVALLTWQQHRVPLAITPR</sequence>
<evidence type="ECO:0000256" key="1">
    <source>
        <dbReference type="SAM" id="Phobius"/>
    </source>
</evidence>
<dbReference type="OrthoDB" id="9794709at2"/>
<feature type="transmembrane region" description="Helical" evidence="1">
    <location>
        <begin position="74"/>
        <end position="91"/>
    </location>
</feature>
<evidence type="ECO:0000313" key="3">
    <source>
        <dbReference type="Proteomes" id="UP000243606"/>
    </source>
</evidence>
<dbReference type="RefSeq" id="WP_090243250.1">
    <property type="nucleotide sequence ID" value="NZ_FOQL01000004.1"/>
</dbReference>
<dbReference type="Pfam" id="PF03988">
    <property type="entry name" value="DUF347"/>
    <property type="match status" value="4"/>
</dbReference>
<gene>
    <name evidence="2" type="ORF">SAMN05216206_2976</name>
</gene>
<evidence type="ECO:0000313" key="2">
    <source>
        <dbReference type="EMBL" id="SFI84792.1"/>
    </source>
</evidence>
<feature type="transmembrane region" description="Helical" evidence="1">
    <location>
        <begin position="140"/>
        <end position="159"/>
    </location>
</feature>
<feature type="transmembrane region" description="Helical" evidence="1">
    <location>
        <begin position="97"/>
        <end position="120"/>
    </location>
</feature>